<keyword evidence="6" id="KW-1015">Disulfide bond</keyword>
<dbReference type="Proteomes" id="UP000663868">
    <property type="component" value="Unassembled WGS sequence"/>
</dbReference>
<keyword evidence="4 7" id="KW-1133">Transmembrane helix</keyword>
<dbReference type="InterPro" id="IPR000301">
    <property type="entry name" value="Tetraspanin_animals"/>
</dbReference>
<evidence type="ECO:0000313" key="10">
    <source>
        <dbReference type="Proteomes" id="UP000663860"/>
    </source>
</evidence>
<dbReference type="EMBL" id="CAJOBB010000260">
    <property type="protein sequence ID" value="CAF3630762.1"/>
    <property type="molecule type" value="Genomic_DNA"/>
</dbReference>
<evidence type="ECO:0000256" key="5">
    <source>
        <dbReference type="ARBA" id="ARBA00023136"/>
    </source>
</evidence>
<dbReference type="Pfam" id="PF00335">
    <property type="entry name" value="Tetraspanin"/>
    <property type="match status" value="1"/>
</dbReference>
<dbReference type="Proteomes" id="UP000663860">
    <property type="component" value="Unassembled WGS sequence"/>
</dbReference>
<dbReference type="PRINTS" id="PR00259">
    <property type="entry name" value="TMFOUR"/>
</dbReference>
<evidence type="ECO:0000256" key="2">
    <source>
        <dbReference type="ARBA" id="ARBA00006840"/>
    </source>
</evidence>
<sequence length="244" mass="28314">MVRLSCGIRFIRTILFVLNIICLLIDFLLLIIGIHIKVNGKFSVIIITYDISQIFEKEVLQRIGILMIIIGIATICLAIFGCLGTVYHNRDFLYIYSIILSLIIVFEFVGIIITLRFRNDFWELYNSNFENMFQRAYRNNQTEIIRIIEQFEQDRKCCGVNSHTDYIKYGYRIPSSCYPNQILQENSFSQSCAEAIVIWIWNELPMIVAILASIFFIELFGVISSLVLGVAITHSLNTDFYDKL</sequence>
<comment type="caution">
    <text evidence="8">The sequence shown here is derived from an EMBL/GenBank/DDBJ whole genome shotgun (WGS) entry which is preliminary data.</text>
</comment>
<comment type="subcellular location">
    <subcellularLocation>
        <location evidence="1 7">Membrane</location>
        <topology evidence="1 7">Multi-pass membrane protein</topology>
    </subcellularLocation>
</comment>
<comment type="similarity">
    <text evidence="2 7">Belongs to the tetraspanin (TM4SF) family.</text>
</comment>
<dbReference type="PIRSF" id="PIRSF002419">
    <property type="entry name" value="Tetraspanin"/>
    <property type="match status" value="1"/>
</dbReference>
<name>A0A815CJU5_9BILA</name>
<reference evidence="8" key="1">
    <citation type="submission" date="2021-02" db="EMBL/GenBank/DDBJ databases">
        <authorList>
            <person name="Nowell W R."/>
        </authorList>
    </citation>
    <scope>NUCLEOTIDE SEQUENCE</scope>
</reference>
<dbReference type="CDD" id="cd03127">
    <property type="entry name" value="tetraspanin_LEL"/>
    <property type="match status" value="1"/>
</dbReference>
<dbReference type="InterPro" id="IPR018499">
    <property type="entry name" value="Tetraspanin/Peripherin"/>
</dbReference>
<evidence type="ECO:0000256" key="1">
    <source>
        <dbReference type="ARBA" id="ARBA00004141"/>
    </source>
</evidence>
<evidence type="ECO:0000256" key="3">
    <source>
        <dbReference type="ARBA" id="ARBA00022692"/>
    </source>
</evidence>
<evidence type="ECO:0000256" key="4">
    <source>
        <dbReference type="ARBA" id="ARBA00022989"/>
    </source>
</evidence>
<gene>
    <name evidence="8" type="ORF">IZO911_LOCUS33364</name>
    <name evidence="9" type="ORF">KXQ929_LOCUS6652</name>
</gene>
<dbReference type="AlphaFoldDB" id="A0A815CJU5"/>
<evidence type="ECO:0000256" key="6">
    <source>
        <dbReference type="PIRSR" id="PIRSR002419-1"/>
    </source>
</evidence>
<dbReference type="EMBL" id="CAJNOE010000609">
    <property type="protein sequence ID" value="CAF1288259.1"/>
    <property type="molecule type" value="Genomic_DNA"/>
</dbReference>
<evidence type="ECO:0000256" key="7">
    <source>
        <dbReference type="RuleBase" id="RU361218"/>
    </source>
</evidence>
<evidence type="ECO:0000313" key="9">
    <source>
        <dbReference type="EMBL" id="CAF3630762.1"/>
    </source>
</evidence>
<protein>
    <recommendedName>
        <fullName evidence="7">Tetraspanin</fullName>
    </recommendedName>
</protein>
<feature type="disulfide bond" evidence="6">
    <location>
        <begin position="158"/>
        <end position="177"/>
    </location>
</feature>
<dbReference type="GO" id="GO:0016020">
    <property type="term" value="C:membrane"/>
    <property type="evidence" value="ECO:0007669"/>
    <property type="project" value="UniProtKB-SubCell"/>
</dbReference>
<evidence type="ECO:0000313" key="8">
    <source>
        <dbReference type="EMBL" id="CAF1288259.1"/>
    </source>
</evidence>
<accession>A0A815CJU5</accession>
<feature type="transmembrane region" description="Helical" evidence="7">
    <location>
        <begin position="63"/>
        <end position="87"/>
    </location>
</feature>
<proteinExistence type="inferred from homology"/>
<feature type="disulfide bond" evidence="6">
    <location>
        <begin position="157"/>
        <end position="192"/>
    </location>
</feature>
<feature type="transmembrane region" description="Helical" evidence="7">
    <location>
        <begin position="93"/>
        <end position="115"/>
    </location>
</feature>
<keyword evidence="5 7" id="KW-0472">Membrane</keyword>
<keyword evidence="3 7" id="KW-0812">Transmembrane</keyword>
<feature type="transmembrane region" description="Helical" evidence="7">
    <location>
        <begin position="207"/>
        <end position="232"/>
    </location>
</feature>
<dbReference type="SUPFAM" id="SSF48652">
    <property type="entry name" value="Tetraspanin"/>
    <property type="match status" value="1"/>
</dbReference>
<dbReference type="PANTHER" id="PTHR19282">
    <property type="entry name" value="TETRASPANIN"/>
    <property type="match status" value="1"/>
</dbReference>
<organism evidence="8 10">
    <name type="scientific">Adineta steineri</name>
    <dbReference type="NCBI Taxonomy" id="433720"/>
    <lineage>
        <taxon>Eukaryota</taxon>
        <taxon>Metazoa</taxon>
        <taxon>Spiralia</taxon>
        <taxon>Gnathifera</taxon>
        <taxon>Rotifera</taxon>
        <taxon>Eurotatoria</taxon>
        <taxon>Bdelloidea</taxon>
        <taxon>Adinetida</taxon>
        <taxon>Adinetidae</taxon>
        <taxon>Adineta</taxon>
    </lineage>
</organism>
<dbReference type="Gene3D" id="1.10.1450.10">
    <property type="entry name" value="Tetraspanin"/>
    <property type="match status" value="1"/>
</dbReference>
<feature type="transmembrane region" description="Helical" evidence="7">
    <location>
        <begin position="14"/>
        <end position="36"/>
    </location>
</feature>
<dbReference type="InterPro" id="IPR008952">
    <property type="entry name" value="Tetraspanin_EC2_sf"/>
</dbReference>